<feature type="compositionally biased region" description="Polar residues" evidence="1">
    <location>
        <begin position="206"/>
        <end position="217"/>
    </location>
</feature>
<evidence type="ECO:0000313" key="3">
    <source>
        <dbReference type="Proteomes" id="UP001159363"/>
    </source>
</evidence>
<organism evidence="2 3">
    <name type="scientific">Dryococelus australis</name>
    <dbReference type="NCBI Taxonomy" id="614101"/>
    <lineage>
        <taxon>Eukaryota</taxon>
        <taxon>Metazoa</taxon>
        <taxon>Ecdysozoa</taxon>
        <taxon>Arthropoda</taxon>
        <taxon>Hexapoda</taxon>
        <taxon>Insecta</taxon>
        <taxon>Pterygota</taxon>
        <taxon>Neoptera</taxon>
        <taxon>Polyneoptera</taxon>
        <taxon>Phasmatodea</taxon>
        <taxon>Verophasmatodea</taxon>
        <taxon>Anareolatae</taxon>
        <taxon>Phasmatidae</taxon>
        <taxon>Eurycanthinae</taxon>
        <taxon>Dryococelus</taxon>
    </lineage>
</organism>
<name>A0ABQ9GQW1_9NEOP</name>
<dbReference type="EMBL" id="JARBHB010000010">
    <property type="protein sequence ID" value="KAJ8874442.1"/>
    <property type="molecule type" value="Genomic_DNA"/>
</dbReference>
<comment type="caution">
    <text evidence="2">The sequence shown here is derived from an EMBL/GenBank/DDBJ whole genome shotgun (WGS) entry which is preliminary data.</text>
</comment>
<reference evidence="2 3" key="1">
    <citation type="submission" date="2023-02" db="EMBL/GenBank/DDBJ databases">
        <title>LHISI_Scaffold_Assembly.</title>
        <authorList>
            <person name="Stuart O.P."/>
            <person name="Cleave R."/>
            <person name="Magrath M.J.L."/>
            <person name="Mikheyev A.S."/>
        </authorList>
    </citation>
    <scope>NUCLEOTIDE SEQUENCE [LARGE SCALE GENOMIC DNA]</scope>
    <source>
        <strain evidence="2">Daus_M_001</strain>
        <tissue evidence="2">Leg muscle</tissue>
    </source>
</reference>
<feature type="region of interest" description="Disordered" evidence="1">
    <location>
        <begin position="185"/>
        <end position="256"/>
    </location>
</feature>
<keyword evidence="3" id="KW-1185">Reference proteome</keyword>
<sequence length="279" mass="30421">MDEVRRWSLDNRRTELLMDVFLTLKNHEGDKGLTRREIATMVQGKPKTIRRRKEQVRKCLSSAVELGLVTCDKSRYRLSPSVDRTGSSRSCILLGGAITRRPMTGSVTAGPCRTDASLPEDGVPSAAASLDQEDTSSLRTLTGEQDALRGPARAGYVGISPGYLPVTSLESRVLEHRVECDADETPTITGLPEIPTAPNKEGEGLSASTRPPSTCSESRGALVGGPLTEADDDEVEMVDIQSSPPPRPDPGLQQQKPIWGIQYDWETTKKKILRIINSL</sequence>
<evidence type="ECO:0000256" key="1">
    <source>
        <dbReference type="SAM" id="MobiDB-lite"/>
    </source>
</evidence>
<proteinExistence type="predicted"/>
<evidence type="ECO:0000313" key="2">
    <source>
        <dbReference type="EMBL" id="KAJ8874442.1"/>
    </source>
</evidence>
<gene>
    <name evidence="2" type="ORF">PR048_025291</name>
</gene>
<dbReference type="Proteomes" id="UP001159363">
    <property type="component" value="Chromosome 9"/>
</dbReference>
<accession>A0ABQ9GQW1</accession>
<feature type="region of interest" description="Disordered" evidence="1">
    <location>
        <begin position="114"/>
        <end position="136"/>
    </location>
</feature>
<protein>
    <submittedName>
        <fullName evidence="2">Uncharacterized protein</fullName>
    </submittedName>
</protein>